<keyword evidence="3" id="KW-1185">Reference proteome</keyword>
<evidence type="ECO:0000313" key="2">
    <source>
        <dbReference type="EMBL" id="TWP46094.1"/>
    </source>
</evidence>
<protein>
    <submittedName>
        <fullName evidence="2">Lasso peptide biosynthesis B2 protein</fullName>
    </submittedName>
</protein>
<comment type="caution">
    <text evidence="2">The sequence shown here is derived from an EMBL/GenBank/DDBJ whole genome shotgun (WGS) entry which is preliminary data.</text>
</comment>
<dbReference type="Proteomes" id="UP000316639">
    <property type="component" value="Unassembled WGS sequence"/>
</dbReference>
<accession>A0A563EHJ6</accession>
<gene>
    <name evidence="2" type="ORF">FKR81_37575</name>
</gene>
<dbReference type="Pfam" id="PF13471">
    <property type="entry name" value="Transglut_core3"/>
    <property type="match status" value="1"/>
</dbReference>
<dbReference type="AlphaFoldDB" id="A0A563EHJ6"/>
<reference evidence="2 3" key="1">
    <citation type="submission" date="2019-07" db="EMBL/GenBank/DDBJ databases">
        <title>Lentzea xizangensis sp. nov., isolated from Qinghai-Tibetan Plateau Soils.</title>
        <authorList>
            <person name="Huang J."/>
        </authorList>
    </citation>
    <scope>NUCLEOTIDE SEQUENCE [LARGE SCALE GENOMIC DNA]</scope>
    <source>
        <strain evidence="2 3">FXJ1.1311</strain>
    </source>
</reference>
<proteinExistence type="predicted"/>
<dbReference type="InterPro" id="IPR053521">
    <property type="entry name" value="McjB-like"/>
</dbReference>
<feature type="domain" description="Microcin J25-processing protein McjB C-terminal" evidence="1">
    <location>
        <begin position="26"/>
        <end position="134"/>
    </location>
</feature>
<evidence type="ECO:0000313" key="3">
    <source>
        <dbReference type="Proteomes" id="UP000316639"/>
    </source>
</evidence>
<name>A0A563EHJ6_9PSEU</name>
<evidence type="ECO:0000259" key="1">
    <source>
        <dbReference type="Pfam" id="PF13471"/>
    </source>
</evidence>
<dbReference type="OrthoDB" id="583768at2"/>
<dbReference type="InterPro" id="IPR032708">
    <property type="entry name" value="McjB_C"/>
</dbReference>
<dbReference type="NCBIfam" id="NF033537">
    <property type="entry name" value="lasso_biosyn_B2"/>
    <property type="match status" value="1"/>
</dbReference>
<dbReference type="EMBL" id="VOBR01000036">
    <property type="protein sequence ID" value="TWP46094.1"/>
    <property type="molecule type" value="Genomic_DNA"/>
</dbReference>
<sequence>MALDTPAVPQPIGRLDRLLAPPCLTVATWLLRLRFRHVLAIAQWAKRRCPQQASAAQATGVNAAIRLAGRYRPHRVACMEVSLATVLLAATQRRSVDWCIGARLMPYAAHAWIEVDGIVVGEPDTRDRPYHVLRRA</sequence>
<organism evidence="2 3">
    <name type="scientific">Lentzea tibetensis</name>
    <dbReference type="NCBI Taxonomy" id="2591470"/>
    <lineage>
        <taxon>Bacteria</taxon>
        <taxon>Bacillati</taxon>
        <taxon>Actinomycetota</taxon>
        <taxon>Actinomycetes</taxon>
        <taxon>Pseudonocardiales</taxon>
        <taxon>Pseudonocardiaceae</taxon>
        <taxon>Lentzea</taxon>
    </lineage>
</organism>